<keyword evidence="1" id="KW-0175">Coiled coil</keyword>
<reference evidence="2" key="1">
    <citation type="submission" date="2023-01" db="EMBL/GenBank/DDBJ databases">
        <title>Human gut microbiome strain richness.</title>
        <authorList>
            <person name="Chen-Liaw A."/>
        </authorList>
    </citation>
    <scope>NUCLEOTIDE SEQUENCE</scope>
    <source>
        <strain evidence="2">D43st1_D9_D43t1_170807</strain>
    </source>
</reference>
<proteinExistence type="predicted"/>
<sequence length="250" mass="28397">MIYENKILPRLTTSVQGDSTDIMLKIAGLEMISYGTDTVLEGKLLEECKKIIKHYMQSSDLLQFLSSAAYHDAYTLKYKLNPPITTSKMDCEYILNCLAHIGYLSDFSYSALSTSFWIELNRKSNHTIIEILNIGICGLINQECDIKLNVELRSQKENIWSDILVASDNKLTLINIELAAGLETNISSHISQLEKLKTKIIKAKKRTNNYLADYIVITPTVFKHLPKALQQMDCIMTIENIESKINELVI</sequence>
<feature type="coiled-coil region" evidence="1">
    <location>
        <begin position="179"/>
        <end position="213"/>
    </location>
</feature>
<dbReference type="Proteomes" id="UP001213042">
    <property type="component" value="Unassembled WGS sequence"/>
</dbReference>
<name>A0AAW6ECM7_9FIRM</name>
<evidence type="ECO:0000313" key="3">
    <source>
        <dbReference type="Proteomes" id="UP001213042"/>
    </source>
</evidence>
<dbReference type="AlphaFoldDB" id="A0AAW6ECM7"/>
<evidence type="ECO:0000313" key="2">
    <source>
        <dbReference type="EMBL" id="MDB8750496.1"/>
    </source>
</evidence>
<evidence type="ECO:0000256" key="1">
    <source>
        <dbReference type="SAM" id="Coils"/>
    </source>
</evidence>
<organism evidence="2 3">
    <name type="scientific">Ruminococcus bicirculans</name>
    <name type="common">ex Wegman et al. 2014</name>
    <dbReference type="NCBI Taxonomy" id="1160721"/>
    <lineage>
        <taxon>Bacteria</taxon>
        <taxon>Bacillati</taxon>
        <taxon>Bacillota</taxon>
        <taxon>Clostridia</taxon>
        <taxon>Eubacteriales</taxon>
        <taxon>Oscillospiraceae</taxon>
        <taxon>Ruminococcus</taxon>
    </lineage>
</organism>
<gene>
    <name evidence="2" type="ORF">PNW00_08565</name>
</gene>
<evidence type="ECO:0008006" key="4">
    <source>
        <dbReference type="Google" id="ProtNLM"/>
    </source>
</evidence>
<accession>A0AAW6ECM7</accession>
<dbReference type="RefSeq" id="WP_195221290.1">
    <property type="nucleotide sequence ID" value="NZ_JADMWL010000013.1"/>
</dbReference>
<comment type="caution">
    <text evidence="2">The sequence shown here is derived from an EMBL/GenBank/DDBJ whole genome shotgun (WGS) entry which is preliminary data.</text>
</comment>
<protein>
    <recommendedName>
        <fullName evidence="4">Anti-bacteriophage protein A/HamA C-terminal domain-containing protein</fullName>
    </recommendedName>
</protein>
<dbReference type="EMBL" id="JAQMLU010000013">
    <property type="protein sequence ID" value="MDB8750496.1"/>
    <property type="molecule type" value="Genomic_DNA"/>
</dbReference>